<comment type="similarity">
    <text evidence="1">Belongs to the cyclin family.</text>
</comment>
<dbReference type="EMBL" id="LT598489">
    <property type="protein sequence ID" value="SCV99853.1"/>
    <property type="molecule type" value="Genomic_DNA"/>
</dbReference>
<evidence type="ECO:0000256" key="1">
    <source>
        <dbReference type="RuleBase" id="RU000383"/>
    </source>
</evidence>
<gene>
    <name evidence="4" type="ORF">LAFE_0B03950G</name>
</gene>
<dbReference type="SUPFAM" id="SSF47954">
    <property type="entry name" value="Cyclin-like"/>
    <property type="match status" value="1"/>
</dbReference>
<dbReference type="InterPro" id="IPR036915">
    <property type="entry name" value="Cyclin-like_sf"/>
</dbReference>
<dbReference type="GO" id="GO:0016538">
    <property type="term" value="F:cyclin-dependent protein serine/threonine kinase regulator activity"/>
    <property type="evidence" value="ECO:0007669"/>
    <property type="project" value="TreeGrafter"/>
</dbReference>
<dbReference type="OrthoDB" id="10250320at2759"/>
<organism evidence="4 5">
    <name type="scientific">Lachancea fermentati</name>
    <name type="common">Zygosaccharomyces fermentati</name>
    <dbReference type="NCBI Taxonomy" id="4955"/>
    <lineage>
        <taxon>Eukaryota</taxon>
        <taxon>Fungi</taxon>
        <taxon>Dikarya</taxon>
        <taxon>Ascomycota</taxon>
        <taxon>Saccharomycotina</taxon>
        <taxon>Saccharomycetes</taxon>
        <taxon>Saccharomycetales</taxon>
        <taxon>Saccharomycetaceae</taxon>
        <taxon>Lachancea</taxon>
    </lineage>
</organism>
<evidence type="ECO:0000256" key="2">
    <source>
        <dbReference type="SAM" id="MobiDB-lite"/>
    </source>
</evidence>
<dbReference type="CDD" id="cd20557">
    <property type="entry name" value="CYCLIN_ScPCL1-like"/>
    <property type="match status" value="1"/>
</dbReference>
<dbReference type="InterPro" id="IPR013922">
    <property type="entry name" value="Cyclin_PHO80-like"/>
</dbReference>
<dbReference type="GO" id="GO:0019901">
    <property type="term" value="F:protein kinase binding"/>
    <property type="evidence" value="ECO:0007669"/>
    <property type="project" value="InterPro"/>
</dbReference>
<dbReference type="InterPro" id="IPR013763">
    <property type="entry name" value="Cyclin-like_dom"/>
</dbReference>
<accession>A0A1G4M7N4</accession>
<dbReference type="Gene3D" id="1.10.472.10">
    <property type="entry name" value="Cyclin-like"/>
    <property type="match status" value="1"/>
</dbReference>
<dbReference type="PANTHER" id="PTHR15615:SF10">
    <property type="entry name" value="PHO85 CYCLIN-2-RELATED"/>
    <property type="match status" value="1"/>
</dbReference>
<protein>
    <submittedName>
        <fullName evidence="4">LAFE_0B03950g1_1</fullName>
    </submittedName>
</protein>
<dbReference type="OMA" id="SPMNKHW"/>
<dbReference type="InterPro" id="IPR012104">
    <property type="entry name" value="PHO85_cyclin_1/2/9"/>
</dbReference>
<feature type="compositionally biased region" description="Polar residues" evidence="2">
    <location>
        <begin position="261"/>
        <end position="270"/>
    </location>
</feature>
<dbReference type="Pfam" id="PF00134">
    <property type="entry name" value="Cyclin_N"/>
    <property type="match status" value="1"/>
</dbReference>
<dbReference type="InterPro" id="IPR006671">
    <property type="entry name" value="Cyclin_N"/>
</dbReference>
<evidence type="ECO:0000313" key="4">
    <source>
        <dbReference type="EMBL" id="SCV99853.1"/>
    </source>
</evidence>
<dbReference type="GO" id="GO:0051726">
    <property type="term" value="P:regulation of cell cycle"/>
    <property type="evidence" value="ECO:0007669"/>
    <property type="project" value="InterPro"/>
</dbReference>
<dbReference type="Proteomes" id="UP000190831">
    <property type="component" value="Chromosome B"/>
</dbReference>
<dbReference type="PANTHER" id="PTHR15615">
    <property type="match status" value="1"/>
</dbReference>
<name>A0A1G4M7N4_LACFM</name>
<dbReference type="SMART" id="SM00385">
    <property type="entry name" value="CYCLIN"/>
    <property type="match status" value="1"/>
</dbReference>
<dbReference type="AlphaFoldDB" id="A0A1G4M7N4"/>
<feature type="region of interest" description="Disordered" evidence="2">
    <location>
        <begin position="261"/>
        <end position="281"/>
    </location>
</feature>
<dbReference type="PIRSF" id="PIRSF016511">
    <property type="entry name" value="Cyclin_Pcl"/>
    <property type="match status" value="1"/>
</dbReference>
<dbReference type="GO" id="GO:0000307">
    <property type="term" value="C:cyclin-dependent protein kinase holoenzyme complex"/>
    <property type="evidence" value="ECO:0007669"/>
    <property type="project" value="UniProtKB-ARBA"/>
</dbReference>
<feature type="domain" description="Cyclin-like" evidence="3">
    <location>
        <begin position="46"/>
        <end position="134"/>
    </location>
</feature>
<reference evidence="5" key="1">
    <citation type="submission" date="2016-03" db="EMBL/GenBank/DDBJ databases">
        <authorList>
            <person name="Devillers H."/>
        </authorList>
    </citation>
    <scope>NUCLEOTIDE SEQUENCE [LARGE SCALE GENOMIC DNA]</scope>
</reference>
<evidence type="ECO:0000313" key="5">
    <source>
        <dbReference type="Proteomes" id="UP000190831"/>
    </source>
</evidence>
<evidence type="ECO:0000259" key="3">
    <source>
        <dbReference type="SMART" id="SM00385"/>
    </source>
</evidence>
<dbReference type="STRING" id="4955.A0A1G4M7N4"/>
<keyword evidence="1" id="KW-0195">Cyclin</keyword>
<sequence length="314" mass="35077">MSDYEALLQFNRTRVSLEMVYFLASTTASIIQVRERRGTPNVSLVDFIKGLITRSNVQTPTLMSTAVYLTRLRSIIPASVYGIESTRHRIFLGCLILAAKNLNDSSPLNKHWASYTDGLLDISEVNTIERELLEYFDWNLKICTQDLTTCLAPFLKPIKDDLVAQKQDLLLFNSPLPGCMRAQIYEESHSRSSSSMSIPSLVSSATMSTISTTDSRRTPIMSHPSGNIYCIKEEDSHHIKNNSIQSSKDVYDIQGKHISDKLSSGVSHNSQGRKKSDSMARPIILKTGLTKPVNNMSSSSSKFGLRSNWASIFK</sequence>
<proteinExistence type="inferred from homology"/>
<dbReference type="GO" id="GO:0005634">
    <property type="term" value="C:nucleus"/>
    <property type="evidence" value="ECO:0007669"/>
    <property type="project" value="TreeGrafter"/>
</dbReference>
<keyword evidence="5" id="KW-1185">Reference proteome</keyword>